<dbReference type="GO" id="GO:1990430">
    <property type="term" value="F:extracellular matrix protein binding"/>
    <property type="evidence" value="ECO:0007669"/>
    <property type="project" value="TreeGrafter"/>
</dbReference>
<keyword evidence="14" id="KW-1185">Reference proteome</keyword>
<feature type="region of interest" description="Disordered" evidence="9">
    <location>
        <begin position="392"/>
        <end position="450"/>
    </location>
</feature>
<feature type="compositionally biased region" description="Polar residues" evidence="9">
    <location>
        <begin position="304"/>
        <end position="325"/>
    </location>
</feature>
<protein>
    <recommendedName>
        <fullName evidence="12">C-type lectin domain-containing protein</fullName>
    </recommendedName>
</protein>
<evidence type="ECO:0000256" key="10">
    <source>
        <dbReference type="SAM" id="Phobius"/>
    </source>
</evidence>
<feature type="signal peptide" evidence="11">
    <location>
        <begin position="1"/>
        <end position="18"/>
    </location>
</feature>
<keyword evidence="3" id="KW-0964">Secreted</keyword>
<feature type="transmembrane region" description="Helical" evidence="10">
    <location>
        <begin position="354"/>
        <end position="381"/>
    </location>
</feature>
<gene>
    <name evidence="13" type="ORF">JRQ81_000920</name>
</gene>
<evidence type="ECO:0000256" key="3">
    <source>
        <dbReference type="ARBA" id="ARBA00022525"/>
    </source>
</evidence>
<evidence type="ECO:0000256" key="8">
    <source>
        <dbReference type="ARBA" id="ARBA00023136"/>
    </source>
</evidence>
<dbReference type="AlphaFoldDB" id="A0A9Q1B8D5"/>
<keyword evidence="6" id="KW-0430">Lectin</keyword>
<evidence type="ECO:0000256" key="9">
    <source>
        <dbReference type="SAM" id="MobiDB-lite"/>
    </source>
</evidence>
<dbReference type="PANTHER" id="PTHR14789">
    <property type="entry name" value="CHONDROLECTIN VARIANT CHODLFDELTAE"/>
    <property type="match status" value="1"/>
</dbReference>
<dbReference type="GO" id="GO:0005576">
    <property type="term" value="C:extracellular region"/>
    <property type="evidence" value="ECO:0007669"/>
    <property type="project" value="UniProtKB-SubCell"/>
</dbReference>
<dbReference type="Proteomes" id="UP001142489">
    <property type="component" value="Unassembled WGS sequence"/>
</dbReference>
<evidence type="ECO:0000259" key="12">
    <source>
        <dbReference type="PROSITE" id="PS50041"/>
    </source>
</evidence>
<dbReference type="Gene3D" id="3.10.100.10">
    <property type="entry name" value="Mannose-Binding Protein A, subunit A"/>
    <property type="match status" value="1"/>
</dbReference>
<dbReference type="GO" id="GO:0030246">
    <property type="term" value="F:carbohydrate binding"/>
    <property type="evidence" value="ECO:0007669"/>
    <property type="project" value="UniProtKB-KW"/>
</dbReference>
<feature type="chain" id="PRO_5040162675" description="C-type lectin domain-containing protein" evidence="11">
    <location>
        <begin position="19"/>
        <end position="450"/>
    </location>
</feature>
<dbReference type="PROSITE" id="PS50041">
    <property type="entry name" value="C_TYPE_LECTIN_2"/>
    <property type="match status" value="1"/>
</dbReference>
<evidence type="ECO:0000313" key="13">
    <source>
        <dbReference type="EMBL" id="KAJ7344970.1"/>
    </source>
</evidence>
<evidence type="ECO:0000256" key="11">
    <source>
        <dbReference type="SAM" id="SignalP"/>
    </source>
</evidence>
<dbReference type="GO" id="GO:0050840">
    <property type="term" value="F:extracellular matrix binding"/>
    <property type="evidence" value="ECO:0007669"/>
    <property type="project" value="TreeGrafter"/>
</dbReference>
<feature type="compositionally biased region" description="Polar residues" evidence="9">
    <location>
        <begin position="414"/>
        <end position="424"/>
    </location>
</feature>
<dbReference type="GO" id="GO:0016477">
    <property type="term" value="P:cell migration"/>
    <property type="evidence" value="ECO:0007669"/>
    <property type="project" value="TreeGrafter"/>
</dbReference>
<sequence length="450" mass="46476">MRGLLLASFVLLWPLTAGEPHRANGTWCDASGACYSAHLGKVAFREAEAACAGYGGGLSTASGRPELRALLALLEGVANGAGGGLFWLGLSRKGAQCTREELPLRGFSWSSWEAANDTSSETPLWLREPVRSCTKRRCAGLHVSRGQPWGLVEQACTAAAAGYLCKYRYEGTCAALSPAPGARRLRYTLPSRLHQSPAVEFSPPGTVLALGCSAGQEARFVCRLSPDGYHWEGAGHGLCSCPSGLWSPAEGACAPLGACRSARGAFLCLCVRGSRLEATEEACAEGLRAADAANGTAGPGLAPASTSGAFGPAKSTSRPAQNSSWELFPRQAGNGTSTDAGADQAWASPDSSNYVFILVTVAVVLLVILVMAALQVFQACFRVCSSAKRSQAKKDRAPDAAAAAAGEGDLDVSATCTHSENSLGPSKAESGEVSPDDPMPGDGPLDLGQP</sequence>
<keyword evidence="7 10" id="KW-1133">Transmembrane helix</keyword>
<evidence type="ECO:0000256" key="1">
    <source>
        <dbReference type="ARBA" id="ARBA00004479"/>
    </source>
</evidence>
<evidence type="ECO:0000256" key="5">
    <source>
        <dbReference type="ARBA" id="ARBA00022729"/>
    </source>
</evidence>
<dbReference type="SUPFAM" id="SSF56436">
    <property type="entry name" value="C-type lectin-like"/>
    <property type="match status" value="1"/>
</dbReference>
<keyword evidence="8 10" id="KW-0472">Membrane</keyword>
<dbReference type="GO" id="GO:0009897">
    <property type="term" value="C:external side of plasma membrane"/>
    <property type="evidence" value="ECO:0007669"/>
    <property type="project" value="TreeGrafter"/>
</dbReference>
<dbReference type="GO" id="GO:0031012">
    <property type="term" value="C:extracellular matrix"/>
    <property type="evidence" value="ECO:0007669"/>
    <property type="project" value="TreeGrafter"/>
</dbReference>
<evidence type="ECO:0000256" key="2">
    <source>
        <dbReference type="ARBA" id="ARBA00004613"/>
    </source>
</evidence>
<dbReference type="InterPro" id="IPR051505">
    <property type="entry name" value="C-type_lectin_domain"/>
</dbReference>
<dbReference type="InterPro" id="IPR001304">
    <property type="entry name" value="C-type_lectin-like"/>
</dbReference>
<name>A0A9Q1B8D5_9SAUR</name>
<evidence type="ECO:0000256" key="6">
    <source>
        <dbReference type="ARBA" id="ARBA00022734"/>
    </source>
</evidence>
<keyword evidence="5 11" id="KW-0732">Signal</keyword>
<comment type="subcellular location">
    <subcellularLocation>
        <location evidence="1">Membrane</location>
        <topology evidence="1">Single-pass type I membrane protein</topology>
    </subcellularLocation>
    <subcellularLocation>
        <location evidence="2">Secreted</location>
    </subcellularLocation>
</comment>
<feature type="domain" description="C-type lectin" evidence="12">
    <location>
        <begin position="30"/>
        <end position="149"/>
    </location>
</feature>
<feature type="compositionally biased region" description="Low complexity" evidence="9">
    <location>
        <begin position="440"/>
        <end position="450"/>
    </location>
</feature>
<proteinExistence type="predicted"/>
<organism evidence="13 14">
    <name type="scientific">Phrynocephalus forsythii</name>
    <dbReference type="NCBI Taxonomy" id="171643"/>
    <lineage>
        <taxon>Eukaryota</taxon>
        <taxon>Metazoa</taxon>
        <taxon>Chordata</taxon>
        <taxon>Craniata</taxon>
        <taxon>Vertebrata</taxon>
        <taxon>Euteleostomi</taxon>
        <taxon>Lepidosauria</taxon>
        <taxon>Squamata</taxon>
        <taxon>Bifurcata</taxon>
        <taxon>Unidentata</taxon>
        <taxon>Episquamata</taxon>
        <taxon>Toxicofera</taxon>
        <taxon>Iguania</taxon>
        <taxon>Acrodonta</taxon>
        <taxon>Agamidae</taxon>
        <taxon>Agaminae</taxon>
        <taxon>Phrynocephalus</taxon>
    </lineage>
</organism>
<evidence type="ECO:0000256" key="7">
    <source>
        <dbReference type="ARBA" id="ARBA00022989"/>
    </source>
</evidence>
<dbReference type="PANTHER" id="PTHR14789:SF5">
    <property type="entry name" value="C-TYPE LECTIN DOMAIN FAMILY 14 MEMBER A"/>
    <property type="match status" value="1"/>
</dbReference>
<dbReference type="InterPro" id="IPR016186">
    <property type="entry name" value="C-type_lectin-like/link_sf"/>
</dbReference>
<dbReference type="InterPro" id="IPR016187">
    <property type="entry name" value="CTDL_fold"/>
</dbReference>
<evidence type="ECO:0000313" key="14">
    <source>
        <dbReference type="Proteomes" id="UP001142489"/>
    </source>
</evidence>
<feature type="region of interest" description="Disordered" evidence="9">
    <location>
        <begin position="298"/>
        <end position="344"/>
    </location>
</feature>
<evidence type="ECO:0000256" key="4">
    <source>
        <dbReference type="ARBA" id="ARBA00022692"/>
    </source>
</evidence>
<keyword evidence="4 10" id="KW-0812">Transmembrane</keyword>
<comment type="caution">
    <text evidence="13">The sequence shown here is derived from an EMBL/GenBank/DDBJ whole genome shotgun (WGS) entry which is preliminary data.</text>
</comment>
<dbReference type="EMBL" id="JAPFRF010000001">
    <property type="protein sequence ID" value="KAJ7344970.1"/>
    <property type="molecule type" value="Genomic_DNA"/>
</dbReference>
<reference evidence="13" key="1">
    <citation type="journal article" date="2023" name="DNA Res.">
        <title>Chromosome-level genome assembly of Phrynocephalus forsythii using third-generation DNA sequencing and Hi-C analysis.</title>
        <authorList>
            <person name="Qi Y."/>
            <person name="Zhao W."/>
            <person name="Zhao Y."/>
            <person name="Niu C."/>
            <person name="Cao S."/>
            <person name="Zhang Y."/>
        </authorList>
    </citation>
    <scope>NUCLEOTIDE SEQUENCE</scope>
    <source>
        <tissue evidence="13">Muscle</tissue>
    </source>
</reference>
<dbReference type="OrthoDB" id="9890094at2759"/>
<accession>A0A9Q1B8D5</accession>